<reference evidence="1 2" key="1">
    <citation type="submission" date="2019-12" db="EMBL/GenBank/DDBJ databases">
        <title>Roseobacter cerasinus sp. nov., isolated from seawater around aquaculture.</title>
        <authorList>
            <person name="Muramatsu S."/>
            <person name="Takabe Y."/>
            <person name="Mori K."/>
            <person name="Takaichi S."/>
            <person name="Hanada S."/>
        </authorList>
    </citation>
    <scope>NUCLEOTIDE SEQUENCE [LARGE SCALE GENOMIC DNA]</scope>
    <source>
        <strain evidence="1 2">AI77</strain>
    </source>
</reference>
<organism evidence="1 2">
    <name type="scientific">Roseobacter cerasinus</name>
    <dbReference type="NCBI Taxonomy" id="2602289"/>
    <lineage>
        <taxon>Bacteria</taxon>
        <taxon>Pseudomonadati</taxon>
        <taxon>Pseudomonadota</taxon>
        <taxon>Alphaproteobacteria</taxon>
        <taxon>Rhodobacterales</taxon>
        <taxon>Roseobacteraceae</taxon>
        <taxon>Roseobacter</taxon>
    </lineage>
</organism>
<comment type="caution">
    <text evidence="1">The sequence shown here is derived from an EMBL/GenBank/DDBJ whole genome shotgun (WGS) entry which is preliminary data.</text>
</comment>
<evidence type="ECO:0000313" key="2">
    <source>
        <dbReference type="Proteomes" id="UP000436522"/>
    </source>
</evidence>
<gene>
    <name evidence="1" type="ORF">So717_18660</name>
</gene>
<dbReference type="EMBL" id="BLIV01000003">
    <property type="protein sequence ID" value="GFE50113.1"/>
    <property type="molecule type" value="Genomic_DNA"/>
</dbReference>
<protein>
    <submittedName>
        <fullName evidence="1">Uncharacterized protein</fullName>
    </submittedName>
</protein>
<evidence type="ECO:0000313" key="1">
    <source>
        <dbReference type="EMBL" id="GFE50113.1"/>
    </source>
</evidence>
<proteinExistence type="predicted"/>
<keyword evidence="2" id="KW-1185">Reference proteome</keyword>
<dbReference type="AlphaFoldDB" id="A0A640VPE5"/>
<name>A0A640VPE5_9RHOB</name>
<dbReference type="Proteomes" id="UP000436522">
    <property type="component" value="Unassembled WGS sequence"/>
</dbReference>
<sequence>MAAPWAMTIVAVTAMEAAAVEDRAARPHRAIWMMKSPSKDLTTRLLTRKGQSGLEDDACTKVIIGPQHPHGPVRR</sequence>
<accession>A0A640VPE5</accession>